<feature type="compositionally biased region" description="Low complexity" evidence="7">
    <location>
        <begin position="48"/>
        <end position="67"/>
    </location>
</feature>
<comment type="similarity">
    <text evidence="3">Belongs to the SEC23/SEC24 family. SEC24 subfamily.</text>
</comment>
<organism evidence="12 13">
    <name type="scientific">Tetranychus urticae</name>
    <name type="common">Two-spotted spider mite</name>
    <dbReference type="NCBI Taxonomy" id="32264"/>
    <lineage>
        <taxon>Eukaryota</taxon>
        <taxon>Metazoa</taxon>
        <taxon>Ecdysozoa</taxon>
        <taxon>Arthropoda</taxon>
        <taxon>Chelicerata</taxon>
        <taxon>Arachnida</taxon>
        <taxon>Acari</taxon>
        <taxon>Acariformes</taxon>
        <taxon>Trombidiformes</taxon>
        <taxon>Prostigmata</taxon>
        <taxon>Eleutherengona</taxon>
        <taxon>Raphignathae</taxon>
        <taxon>Tetranychoidea</taxon>
        <taxon>Tetranychidae</taxon>
        <taxon>Tetranychus</taxon>
    </lineage>
</organism>
<evidence type="ECO:0000259" key="10">
    <source>
        <dbReference type="Pfam" id="PF04815"/>
    </source>
</evidence>
<reference evidence="12" key="2">
    <citation type="submission" date="2015-06" db="UniProtKB">
        <authorList>
            <consortium name="EnsemblMetazoa"/>
        </authorList>
    </citation>
    <scope>IDENTIFICATION</scope>
</reference>
<dbReference type="EnsemblMetazoa" id="tetur19g02980.1">
    <property type="protein sequence ID" value="tetur19g02980.1"/>
    <property type="gene ID" value="tetur19g02980"/>
</dbReference>
<sequence length="976" mass="110854">MYPPQPPQHYHQQQPPQQKYQQHIQQSQPSGQFQPPPQHYQPPPQPQPQQYQQNVQQSQASGQFQPVPYRIPAPPQQQYQQNVQQSQPSGQFQQPPQHYQPPPPPPPQQQQQQQQQQQYQQHIQQTQSSGQFQPPSMHHQHLPPPQQSRELDPNLMPSVTDVIQEDIAKLSEENIISTRPLSVPPLVTTLKDPETKVSMQDGGCARPNHIRSTFYSIPNSEDLLKTTGLPFGIVVTPFAEEELDETINVPVSESEIIRCNRCKAYMSPFMRFIDGGRRFQCALCRHISEVPNTYFAHLDHNGRRLDEIERPELNLGSYEFRGTAEYCRNGILNCRRPHIIFAFEMTVNSKLLVHQLSKHLPDVIKNHLPTDIQNPGSRPPLVGFLTYNSKIQVYDIINNNQVRIVSDVAETFSPSTTFLVDPVTHADQIERFLQSLPALYNDNELETETILGPVIEAALQSCQVDKNNWFVDPETGSNATPDPSKVVPAGKVYLFHCTLPTYGRDNETPGRLKIRWNPSNQDDARRLLGTDKEKNILTPEPSKHYTNFASRCVTQYGSGVELFLFPPVNGPYLDLATISELVRLTGSGGIYKYYNDFSDRFVTDLKYSLKSSFAFDTVMKVRTSTGVRPFEYFGNFYSRSTSDIESAVVNAEASIVVEFRYDDKLPEDEYVVIQTATLYTSISGERRIRVHNAAFGVCDEAAVVYKSCCCDTIMNLFLRSGVSQLKNGTKTPQQIKEHLISRCVAILSSYRKHCASPGSPLGQLILPEALKLLPIYTIGAFKCDAINGGAELSPDEKAYAQIVTLGASIDLTQVILYPKLLCIEYDPNYEGNLRAVHIRCSSNRLDNNSAMAYLLETGFHYFLYLPTSLPNTKNQQFLWNVFGVDSLQKIPVETELPNLMTMESQFIKTLIEKMSKRRRRAIKLHIIRQGLDKTEIVFKSFLYEDKKGHDSVGHDALSYVDFLCHLHKEIRAQLNN</sequence>
<feature type="domain" description="Zinc finger Sec23/Sec24-type" evidence="8">
    <location>
        <begin position="256"/>
        <end position="294"/>
    </location>
</feature>
<feature type="domain" description="Sec23/Sec24 helical" evidence="10">
    <location>
        <begin position="710"/>
        <end position="808"/>
    </location>
</feature>
<dbReference type="EMBL" id="CAEY01000425">
    <property type="status" value="NOT_ANNOTATED_CDS"/>
    <property type="molecule type" value="Genomic_DNA"/>
</dbReference>
<dbReference type="GO" id="GO:0030127">
    <property type="term" value="C:COPII vesicle coat"/>
    <property type="evidence" value="ECO:0007669"/>
    <property type="project" value="InterPro"/>
</dbReference>
<keyword evidence="13" id="KW-1185">Reference proteome</keyword>
<evidence type="ECO:0000256" key="1">
    <source>
        <dbReference type="ARBA" id="ARBA00004299"/>
    </source>
</evidence>
<evidence type="ECO:0000259" key="9">
    <source>
        <dbReference type="Pfam" id="PF04811"/>
    </source>
</evidence>
<name>T1KSF7_TETUR</name>
<dbReference type="HOGENOM" id="CLU_004589_1_0_1"/>
<dbReference type="PANTHER" id="PTHR13803">
    <property type="entry name" value="SEC24-RELATED PROTEIN"/>
    <property type="match status" value="1"/>
</dbReference>
<dbReference type="SUPFAM" id="SSF81995">
    <property type="entry name" value="beta-sandwich domain of Sec23/24"/>
    <property type="match status" value="1"/>
</dbReference>
<dbReference type="Gene3D" id="3.40.50.410">
    <property type="entry name" value="von Willebrand factor, type A domain"/>
    <property type="match status" value="1"/>
</dbReference>
<evidence type="ECO:0000256" key="2">
    <source>
        <dbReference type="ARBA" id="ARBA00004397"/>
    </source>
</evidence>
<dbReference type="Gene3D" id="2.30.30.380">
    <property type="entry name" value="Zn-finger domain of Sec23/24"/>
    <property type="match status" value="1"/>
</dbReference>
<dbReference type="SUPFAM" id="SSF82754">
    <property type="entry name" value="C-terminal, gelsolin-like domain of Sec23/24"/>
    <property type="match status" value="1"/>
</dbReference>
<feature type="compositionally biased region" description="Low complexity" evidence="7">
    <location>
        <begin position="8"/>
        <end position="33"/>
    </location>
</feature>
<evidence type="ECO:0000313" key="13">
    <source>
        <dbReference type="Proteomes" id="UP000015104"/>
    </source>
</evidence>
<accession>T1KSF7</accession>
<dbReference type="eggNOG" id="KOG1984">
    <property type="taxonomic scope" value="Eukaryota"/>
</dbReference>
<evidence type="ECO:0000259" key="11">
    <source>
        <dbReference type="Pfam" id="PF08033"/>
    </source>
</evidence>
<evidence type="ECO:0000256" key="3">
    <source>
        <dbReference type="ARBA" id="ARBA00008334"/>
    </source>
</evidence>
<dbReference type="Gene3D" id="1.20.120.730">
    <property type="entry name" value="Sec23/Sec24 helical domain"/>
    <property type="match status" value="1"/>
</dbReference>
<dbReference type="STRING" id="32264.T1KSF7"/>
<dbReference type="InterPro" id="IPR029006">
    <property type="entry name" value="ADF-H/Gelsolin-like_dom_sf"/>
</dbReference>
<dbReference type="Pfam" id="PF04811">
    <property type="entry name" value="Sec23_trunk"/>
    <property type="match status" value="2"/>
</dbReference>
<feature type="domain" description="Sec23/Sec24 trunk" evidence="9">
    <location>
        <begin position="354"/>
        <end position="460"/>
    </location>
</feature>
<dbReference type="GO" id="GO:0070971">
    <property type="term" value="C:endoplasmic reticulum exit site"/>
    <property type="evidence" value="ECO:0007669"/>
    <property type="project" value="TreeGrafter"/>
</dbReference>
<dbReference type="PANTHER" id="PTHR13803:SF4">
    <property type="entry name" value="SECRETORY 24CD, ISOFORM C"/>
    <property type="match status" value="1"/>
</dbReference>
<dbReference type="GO" id="GO:0000149">
    <property type="term" value="F:SNARE binding"/>
    <property type="evidence" value="ECO:0007669"/>
    <property type="project" value="TreeGrafter"/>
</dbReference>
<dbReference type="InterPro" id="IPR006895">
    <property type="entry name" value="Znf_Sec23_Sec24"/>
</dbReference>
<dbReference type="GO" id="GO:0006886">
    <property type="term" value="P:intracellular protein transport"/>
    <property type="evidence" value="ECO:0007669"/>
    <property type="project" value="InterPro"/>
</dbReference>
<keyword evidence="5" id="KW-0653">Protein transport</keyword>
<evidence type="ECO:0000259" key="8">
    <source>
        <dbReference type="Pfam" id="PF04810"/>
    </source>
</evidence>
<dbReference type="GO" id="GO:0090110">
    <property type="term" value="P:COPII-coated vesicle cargo loading"/>
    <property type="evidence" value="ECO:0007669"/>
    <property type="project" value="TreeGrafter"/>
</dbReference>
<protein>
    <submittedName>
        <fullName evidence="12">Uncharacterized protein</fullName>
    </submittedName>
</protein>
<dbReference type="Gene3D" id="3.40.20.10">
    <property type="entry name" value="Severin"/>
    <property type="match status" value="1"/>
</dbReference>
<dbReference type="Proteomes" id="UP000015104">
    <property type="component" value="Unassembled WGS sequence"/>
</dbReference>
<dbReference type="GO" id="GO:0005789">
    <property type="term" value="C:endoplasmic reticulum membrane"/>
    <property type="evidence" value="ECO:0007669"/>
    <property type="project" value="UniProtKB-SubCell"/>
</dbReference>
<dbReference type="Pfam" id="PF08033">
    <property type="entry name" value="Sec23_BS"/>
    <property type="match status" value="1"/>
</dbReference>
<feature type="compositionally biased region" description="Low complexity" evidence="7">
    <location>
        <begin position="109"/>
        <end position="135"/>
    </location>
</feature>
<evidence type="ECO:0000313" key="12">
    <source>
        <dbReference type="EnsemblMetazoa" id="tetur19g02980.1"/>
    </source>
</evidence>
<feature type="compositionally biased region" description="Pro residues" evidence="7">
    <location>
        <begin position="34"/>
        <end position="47"/>
    </location>
</feature>
<proteinExistence type="inferred from homology"/>
<feature type="domain" description="Sec23/Sec24 trunk" evidence="9">
    <location>
        <begin position="489"/>
        <end position="606"/>
    </location>
</feature>
<feature type="domain" description="Sec23/Sec24 beta-sandwich" evidence="11">
    <location>
        <begin position="614"/>
        <end position="696"/>
    </location>
</feature>
<evidence type="ECO:0000256" key="6">
    <source>
        <dbReference type="ARBA" id="ARBA00023329"/>
    </source>
</evidence>
<dbReference type="SUPFAM" id="SSF81811">
    <property type="entry name" value="Helical domain of Sec23/24"/>
    <property type="match status" value="1"/>
</dbReference>
<dbReference type="KEGG" id="tut:107366681"/>
<dbReference type="InterPro" id="IPR050550">
    <property type="entry name" value="SEC23_SEC24_subfamily"/>
</dbReference>
<dbReference type="Gene3D" id="2.60.40.1670">
    <property type="entry name" value="beta-sandwich domain of Sec23/24"/>
    <property type="match status" value="1"/>
</dbReference>
<evidence type="ECO:0000256" key="4">
    <source>
        <dbReference type="ARBA" id="ARBA00022448"/>
    </source>
</evidence>
<feature type="compositionally biased region" description="Pro residues" evidence="7">
    <location>
        <begin position="98"/>
        <end position="108"/>
    </location>
</feature>
<dbReference type="AlphaFoldDB" id="T1KSF7"/>
<evidence type="ECO:0000256" key="7">
    <source>
        <dbReference type="SAM" id="MobiDB-lite"/>
    </source>
</evidence>
<dbReference type="OMA" id="INPFMTF"/>
<dbReference type="InterPro" id="IPR006900">
    <property type="entry name" value="Sec23/24_helical_dom"/>
</dbReference>
<reference evidence="13" key="1">
    <citation type="submission" date="2011-08" db="EMBL/GenBank/DDBJ databases">
        <authorList>
            <person name="Rombauts S."/>
        </authorList>
    </citation>
    <scope>NUCLEOTIDE SEQUENCE</scope>
    <source>
        <strain evidence="13">London</strain>
    </source>
</reference>
<keyword evidence="6" id="KW-0968">Cytoplasmic vesicle</keyword>
<dbReference type="InterPro" id="IPR006896">
    <property type="entry name" value="Sec23/24_trunk_dom"/>
</dbReference>
<dbReference type="SUPFAM" id="SSF82919">
    <property type="entry name" value="Zn-finger domain of Sec23/24"/>
    <property type="match status" value="1"/>
</dbReference>
<dbReference type="SUPFAM" id="SSF53300">
    <property type="entry name" value="vWA-like"/>
    <property type="match status" value="1"/>
</dbReference>
<dbReference type="Pfam" id="PF04810">
    <property type="entry name" value="zf-Sec23_Sec24"/>
    <property type="match status" value="1"/>
</dbReference>
<evidence type="ECO:0000256" key="5">
    <source>
        <dbReference type="ARBA" id="ARBA00022927"/>
    </source>
</evidence>
<dbReference type="InterPro" id="IPR012990">
    <property type="entry name" value="Beta-sandwich_Sec23_24"/>
</dbReference>
<gene>
    <name evidence="12" type="primary">107366681</name>
</gene>
<dbReference type="GO" id="GO:0008270">
    <property type="term" value="F:zinc ion binding"/>
    <property type="evidence" value="ECO:0007669"/>
    <property type="project" value="InterPro"/>
</dbReference>
<keyword evidence="4" id="KW-0813">Transport</keyword>
<feature type="region of interest" description="Disordered" evidence="7">
    <location>
        <begin position="1"/>
        <end position="153"/>
    </location>
</feature>
<dbReference type="InterPro" id="IPR036465">
    <property type="entry name" value="vWFA_dom_sf"/>
</dbReference>
<dbReference type="InterPro" id="IPR036180">
    <property type="entry name" value="Gelsolin-like_dom_sf"/>
</dbReference>
<feature type="compositionally biased region" description="Low complexity" evidence="7">
    <location>
        <begin position="76"/>
        <end position="97"/>
    </location>
</feature>
<dbReference type="InterPro" id="IPR036175">
    <property type="entry name" value="Sec23/24_helical_dom_sf"/>
</dbReference>
<dbReference type="OrthoDB" id="49016at2759"/>
<comment type="subcellular location">
    <subcellularLocation>
        <location evidence="1">Cytoplasmic vesicle</location>
        <location evidence="1">COPII-coated vesicle membrane</location>
        <topology evidence="1">Peripheral membrane protein</topology>
        <orientation evidence="1">Cytoplasmic side</orientation>
    </subcellularLocation>
    <subcellularLocation>
        <location evidence="2">Endoplasmic reticulum membrane</location>
        <topology evidence="2">Peripheral membrane protein</topology>
        <orientation evidence="2">Cytoplasmic side</orientation>
    </subcellularLocation>
</comment>
<dbReference type="Pfam" id="PF04815">
    <property type="entry name" value="Sec23_helical"/>
    <property type="match status" value="1"/>
</dbReference>
<dbReference type="InterPro" id="IPR036174">
    <property type="entry name" value="Znf_Sec23_Sec24_sf"/>
</dbReference>